<evidence type="ECO:0000256" key="2">
    <source>
        <dbReference type="ARBA" id="ARBA00001947"/>
    </source>
</evidence>
<dbReference type="SUPFAM" id="SSF57884">
    <property type="entry name" value="Ada DNA repair protein, N-terminal domain (N-Ada 10)"/>
    <property type="match status" value="1"/>
</dbReference>
<dbReference type="GO" id="GO:0008270">
    <property type="term" value="F:zinc ion binding"/>
    <property type="evidence" value="ECO:0007669"/>
    <property type="project" value="InterPro"/>
</dbReference>
<keyword evidence="7" id="KW-0227">DNA damage</keyword>
<dbReference type="OrthoDB" id="9811249at2"/>
<name>A0A0R0DGH2_9GAMM</name>
<dbReference type="InterPro" id="IPR011257">
    <property type="entry name" value="DNA_glycosylase"/>
</dbReference>
<dbReference type="Gene3D" id="3.30.310.20">
    <property type="entry name" value="DNA-3-methyladenine glycosylase AlkA, N-terminal domain"/>
    <property type="match status" value="1"/>
</dbReference>
<evidence type="ECO:0000256" key="12">
    <source>
        <dbReference type="ARBA" id="ARBA00023163"/>
    </source>
</evidence>
<dbReference type="InterPro" id="IPR009057">
    <property type="entry name" value="Homeodomain-like_sf"/>
</dbReference>
<dbReference type="EMBL" id="LDJM01000018">
    <property type="protein sequence ID" value="KRG77351.1"/>
    <property type="molecule type" value="Genomic_DNA"/>
</dbReference>
<protein>
    <recommendedName>
        <fullName evidence="3">DNA-3-methyladenine glycosylase II</fullName>
        <ecNumber evidence="3">3.2.2.21</ecNumber>
    </recommendedName>
</protein>
<keyword evidence="12" id="KW-0804">Transcription</keyword>
<evidence type="ECO:0000256" key="9">
    <source>
        <dbReference type="ARBA" id="ARBA00023015"/>
    </source>
</evidence>
<dbReference type="FunFam" id="3.40.10.10:FF:000001">
    <property type="entry name" value="DNA-3-methyladenine glycosylase 2"/>
    <property type="match status" value="1"/>
</dbReference>
<dbReference type="SMART" id="SM00478">
    <property type="entry name" value="ENDO3c"/>
    <property type="match status" value="1"/>
</dbReference>
<dbReference type="GO" id="GO:0003700">
    <property type="term" value="F:DNA-binding transcription factor activity"/>
    <property type="evidence" value="ECO:0007669"/>
    <property type="project" value="InterPro"/>
</dbReference>
<dbReference type="PANTHER" id="PTHR43003:SF13">
    <property type="entry name" value="DNA-3-METHYLADENINE GLYCOSYLASE 2"/>
    <property type="match status" value="1"/>
</dbReference>
<gene>
    <name evidence="15" type="ORF">ABB30_07560</name>
</gene>
<evidence type="ECO:0000256" key="10">
    <source>
        <dbReference type="ARBA" id="ARBA00023125"/>
    </source>
</evidence>
<dbReference type="Gene3D" id="1.10.340.30">
    <property type="entry name" value="Hypothetical protein, domain 2"/>
    <property type="match status" value="1"/>
</dbReference>
<keyword evidence="16" id="KW-1185">Reference proteome</keyword>
<dbReference type="Proteomes" id="UP000050956">
    <property type="component" value="Unassembled WGS sequence"/>
</dbReference>
<dbReference type="SUPFAM" id="SSF55945">
    <property type="entry name" value="TATA-box binding protein-like"/>
    <property type="match status" value="1"/>
</dbReference>
<dbReference type="Gene3D" id="1.10.1670.10">
    <property type="entry name" value="Helix-hairpin-Helix base-excision DNA repair enzymes (C-terminal)"/>
    <property type="match status" value="1"/>
</dbReference>
<dbReference type="RefSeq" id="WP_057637697.1">
    <property type="nucleotide sequence ID" value="NZ_LDJM01000018.1"/>
</dbReference>
<dbReference type="GO" id="GO:0008725">
    <property type="term" value="F:DNA-3-methyladenine glycosylase activity"/>
    <property type="evidence" value="ECO:0007669"/>
    <property type="project" value="TreeGrafter"/>
</dbReference>
<dbReference type="SMART" id="SM00342">
    <property type="entry name" value="HTH_ARAC"/>
    <property type="match status" value="1"/>
</dbReference>
<dbReference type="Pfam" id="PF02805">
    <property type="entry name" value="Ada_Zn_binding"/>
    <property type="match status" value="1"/>
</dbReference>
<reference evidence="15 16" key="1">
    <citation type="submission" date="2015-05" db="EMBL/GenBank/DDBJ databases">
        <title>Genome sequencing and analysis of members of genus Stenotrophomonas.</title>
        <authorList>
            <person name="Patil P.P."/>
            <person name="Midha S."/>
            <person name="Patil P.B."/>
        </authorList>
    </citation>
    <scope>NUCLEOTIDE SEQUENCE [LARGE SCALE GENOMIC DNA]</scope>
    <source>
        <strain evidence="15 16">DSM 24757</strain>
    </source>
</reference>
<dbReference type="SUPFAM" id="SSF46689">
    <property type="entry name" value="Homeodomain-like"/>
    <property type="match status" value="1"/>
</dbReference>
<dbReference type="CDD" id="cd00056">
    <property type="entry name" value="ENDO3c"/>
    <property type="match status" value="1"/>
</dbReference>
<dbReference type="SMART" id="SM01009">
    <property type="entry name" value="AlkA_N"/>
    <property type="match status" value="1"/>
</dbReference>
<proteinExistence type="predicted"/>
<dbReference type="GO" id="GO:0032259">
    <property type="term" value="P:methylation"/>
    <property type="evidence" value="ECO:0007669"/>
    <property type="project" value="UniProtKB-KW"/>
</dbReference>
<keyword evidence="4 15" id="KW-0489">Methyltransferase</keyword>
<keyword evidence="10" id="KW-0238">DNA-binding</keyword>
<evidence type="ECO:0000256" key="8">
    <source>
        <dbReference type="ARBA" id="ARBA00022833"/>
    </source>
</evidence>
<evidence type="ECO:0000256" key="3">
    <source>
        <dbReference type="ARBA" id="ARBA00012000"/>
    </source>
</evidence>
<dbReference type="GO" id="GO:0008168">
    <property type="term" value="F:methyltransferase activity"/>
    <property type="evidence" value="ECO:0007669"/>
    <property type="project" value="UniProtKB-KW"/>
</dbReference>
<dbReference type="AlphaFoldDB" id="A0A0R0DGH2"/>
<dbReference type="InterPro" id="IPR003265">
    <property type="entry name" value="HhH-GPD_domain"/>
</dbReference>
<dbReference type="InterPro" id="IPR037046">
    <property type="entry name" value="AlkA_N_sf"/>
</dbReference>
<dbReference type="SUPFAM" id="SSF48150">
    <property type="entry name" value="DNA-glycosylase"/>
    <property type="match status" value="1"/>
</dbReference>
<dbReference type="PATRIC" id="fig|336566.3.peg.857"/>
<evidence type="ECO:0000256" key="13">
    <source>
        <dbReference type="ARBA" id="ARBA00023204"/>
    </source>
</evidence>
<keyword evidence="9" id="KW-0805">Transcription regulation</keyword>
<dbReference type="PROSITE" id="PS01124">
    <property type="entry name" value="HTH_ARAC_FAMILY_2"/>
    <property type="match status" value="1"/>
</dbReference>
<dbReference type="Gene3D" id="3.40.10.10">
    <property type="entry name" value="DNA Methylphosphotriester Repair Domain"/>
    <property type="match status" value="1"/>
</dbReference>
<organism evidence="15 16">
    <name type="scientific">Stenotrophomonas ginsengisoli</name>
    <dbReference type="NCBI Taxonomy" id="336566"/>
    <lineage>
        <taxon>Bacteria</taxon>
        <taxon>Pseudomonadati</taxon>
        <taxon>Pseudomonadota</taxon>
        <taxon>Gammaproteobacteria</taxon>
        <taxon>Lysobacterales</taxon>
        <taxon>Lysobacteraceae</taxon>
        <taxon>Stenotrophomonas</taxon>
    </lineage>
</organism>
<dbReference type="Gene3D" id="1.10.10.60">
    <property type="entry name" value="Homeodomain-like"/>
    <property type="match status" value="1"/>
</dbReference>
<evidence type="ECO:0000256" key="7">
    <source>
        <dbReference type="ARBA" id="ARBA00022763"/>
    </source>
</evidence>
<dbReference type="Pfam" id="PF06029">
    <property type="entry name" value="AlkA_N"/>
    <property type="match status" value="1"/>
</dbReference>
<dbReference type="GO" id="GO:0006285">
    <property type="term" value="P:base-excision repair, AP site formation"/>
    <property type="evidence" value="ECO:0007669"/>
    <property type="project" value="TreeGrafter"/>
</dbReference>
<dbReference type="PANTHER" id="PTHR43003">
    <property type="entry name" value="DNA-3-METHYLADENINE GLYCOSYLASE"/>
    <property type="match status" value="1"/>
</dbReference>
<dbReference type="GO" id="GO:0032131">
    <property type="term" value="F:alkylated DNA binding"/>
    <property type="evidence" value="ECO:0007669"/>
    <property type="project" value="TreeGrafter"/>
</dbReference>
<comment type="caution">
    <text evidence="15">The sequence shown here is derived from an EMBL/GenBank/DDBJ whole genome shotgun (WGS) entry which is preliminary data.</text>
</comment>
<dbReference type="InterPro" id="IPR023170">
    <property type="entry name" value="HhH_base_excis_C"/>
</dbReference>
<dbReference type="STRING" id="336566.ABB30_07560"/>
<dbReference type="GO" id="GO:0005737">
    <property type="term" value="C:cytoplasm"/>
    <property type="evidence" value="ECO:0007669"/>
    <property type="project" value="TreeGrafter"/>
</dbReference>
<evidence type="ECO:0000313" key="15">
    <source>
        <dbReference type="EMBL" id="KRG77351.1"/>
    </source>
</evidence>
<sequence>MHAAALPSPTQCEQARRARDARFDGLFYTAVRTTGIYCRPVCPAPPAQPRNVAYYPSAAAAAAAGYRPCLRCRPELSPANAGRQHDQTLQRALALVNDGFLQHQSSDALARAVGLGPRQLQRIFVQQLGATAHQLHRNNRLLLAKQLLSETGLGITEIAEAAGFNSLRRFNAAFAAACHMPPSALRRQSTAINSGQPVLRLAWRPPLDFAAMLAFLDKRSVPGIELIEAQHYRRVIVVDGKPSIIGVRASSQQHELLLELGDTAAAAIPGVVARVRQMFDLEADLDTVHACLQRDPLLAQGIAARPGLRIPGGWDGFEVAVRAVLGQQVSVSAATTLARRLLDQYGTHLPGMPAGLDRRFPDPAQLANAPLEQIGLPRSRAATLRSLARACLDGQLDFSRGQSLPGFIARATALPGIGAWTAHYIALRALGQPDAFPAGDLVLQQVIGQGQRLSQARTEQHSQAWRPWRAYAVLHLWHLAATRTREPI</sequence>
<evidence type="ECO:0000256" key="5">
    <source>
        <dbReference type="ARBA" id="ARBA00022679"/>
    </source>
</evidence>
<evidence type="ECO:0000256" key="1">
    <source>
        <dbReference type="ARBA" id="ARBA00000086"/>
    </source>
</evidence>
<dbReference type="GO" id="GO:0032993">
    <property type="term" value="C:protein-DNA complex"/>
    <property type="evidence" value="ECO:0007669"/>
    <property type="project" value="TreeGrafter"/>
</dbReference>
<comment type="cofactor">
    <cofactor evidence="2">
        <name>Zn(2+)</name>
        <dbReference type="ChEBI" id="CHEBI:29105"/>
    </cofactor>
</comment>
<evidence type="ECO:0000256" key="6">
    <source>
        <dbReference type="ARBA" id="ARBA00022723"/>
    </source>
</evidence>
<dbReference type="Pfam" id="PF12833">
    <property type="entry name" value="HTH_18"/>
    <property type="match status" value="1"/>
</dbReference>
<evidence type="ECO:0000256" key="4">
    <source>
        <dbReference type="ARBA" id="ARBA00022603"/>
    </source>
</evidence>
<evidence type="ECO:0000259" key="14">
    <source>
        <dbReference type="PROSITE" id="PS01124"/>
    </source>
</evidence>
<keyword evidence="5" id="KW-0808">Transferase</keyword>
<dbReference type="GO" id="GO:0006307">
    <property type="term" value="P:DNA alkylation repair"/>
    <property type="evidence" value="ECO:0007669"/>
    <property type="project" value="TreeGrafter"/>
</dbReference>
<dbReference type="InterPro" id="IPR010316">
    <property type="entry name" value="AlkA_N"/>
</dbReference>
<evidence type="ECO:0000256" key="11">
    <source>
        <dbReference type="ARBA" id="ARBA00023159"/>
    </source>
</evidence>
<dbReference type="GO" id="GO:0043565">
    <property type="term" value="F:sequence-specific DNA binding"/>
    <property type="evidence" value="ECO:0007669"/>
    <property type="project" value="InterPro"/>
</dbReference>
<accession>A0A0R0DGH2</accession>
<keyword evidence="8" id="KW-0862">Zinc</keyword>
<dbReference type="Pfam" id="PF00730">
    <property type="entry name" value="HhH-GPD"/>
    <property type="match status" value="1"/>
</dbReference>
<keyword evidence="11" id="KW-0010">Activator</keyword>
<evidence type="ECO:0000313" key="16">
    <source>
        <dbReference type="Proteomes" id="UP000050956"/>
    </source>
</evidence>
<comment type="catalytic activity">
    <reaction evidence="1">
        <text>Hydrolysis of alkylated DNA, releasing 3-methyladenine, 3-methylguanine, 7-methylguanine and 7-methyladenine.</text>
        <dbReference type="EC" id="3.2.2.21"/>
    </reaction>
</comment>
<keyword evidence="13" id="KW-0234">DNA repair</keyword>
<dbReference type="InterPro" id="IPR051912">
    <property type="entry name" value="Alkylbase_DNA_Glycosylase/TA"/>
</dbReference>
<dbReference type="GO" id="GO:0043916">
    <property type="term" value="F:DNA-7-methylguanine glycosylase activity"/>
    <property type="evidence" value="ECO:0007669"/>
    <property type="project" value="TreeGrafter"/>
</dbReference>
<dbReference type="InterPro" id="IPR018060">
    <property type="entry name" value="HTH_AraC"/>
</dbReference>
<dbReference type="EC" id="3.2.2.21" evidence="3"/>
<dbReference type="InterPro" id="IPR004026">
    <property type="entry name" value="Ada_DNA_repair_Zn-bd"/>
</dbReference>
<feature type="domain" description="HTH araC/xylS-type" evidence="14">
    <location>
        <begin position="90"/>
        <end position="188"/>
    </location>
</feature>
<dbReference type="InterPro" id="IPR035451">
    <property type="entry name" value="Ada-like_dom_sf"/>
</dbReference>
<keyword evidence="6" id="KW-0479">Metal-binding</keyword>